<dbReference type="EMBL" id="GGEC01072430">
    <property type="protein sequence ID" value="MBX52914.1"/>
    <property type="molecule type" value="Transcribed_RNA"/>
</dbReference>
<reference evidence="1" key="1">
    <citation type="submission" date="2018-02" db="EMBL/GenBank/DDBJ databases">
        <title>Rhizophora mucronata_Transcriptome.</title>
        <authorList>
            <person name="Meera S.P."/>
            <person name="Sreeshan A."/>
            <person name="Augustine A."/>
        </authorList>
    </citation>
    <scope>NUCLEOTIDE SEQUENCE</scope>
    <source>
        <tissue evidence="1">Leaf</tissue>
    </source>
</reference>
<protein>
    <submittedName>
        <fullName evidence="1">Uncharacterized protein</fullName>
    </submittedName>
</protein>
<organism evidence="1">
    <name type="scientific">Rhizophora mucronata</name>
    <name type="common">Asiatic mangrove</name>
    <dbReference type="NCBI Taxonomy" id="61149"/>
    <lineage>
        <taxon>Eukaryota</taxon>
        <taxon>Viridiplantae</taxon>
        <taxon>Streptophyta</taxon>
        <taxon>Embryophyta</taxon>
        <taxon>Tracheophyta</taxon>
        <taxon>Spermatophyta</taxon>
        <taxon>Magnoliopsida</taxon>
        <taxon>eudicotyledons</taxon>
        <taxon>Gunneridae</taxon>
        <taxon>Pentapetalae</taxon>
        <taxon>rosids</taxon>
        <taxon>fabids</taxon>
        <taxon>Malpighiales</taxon>
        <taxon>Rhizophoraceae</taxon>
        <taxon>Rhizophora</taxon>
    </lineage>
</organism>
<proteinExistence type="predicted"/>
<name>A0A2P2PDV5_RHIMU</name>
<sequence>MFAQFVKTELRLLARRPVPNNSIQSV</sequence>
<evidence type="ECO:0000313" key="1">
    <source>
        <dbReference type="EMBL" id="MBX52914.1"/>
    </source>
</evidence>
<dbReference type="AlphaFoldDB" id="A0A2P2PDV5"/>
<accession>A0A2P2PDV5</accession>